<dbReference type="Pfam" id="PF13374">
    <property type="entry name" value="TPR_10"/>
    <property type="match status" value="2"/>
</dbReference>
<evidence type="ECO:0000259" key="2">
    <source>
        <dbReference type="Pfam" id="PF01048"/>
    </source>
</evidence>
<dbReference type="PROSITE" id="PS50005">
    <property type="entry name" value="TPR"/>
    <property type="match status" value="1"/>
</dbReference>
<protein>
    <recommendedName>
        <fullName evidence="2">Nucleoside phosphorylase domain-containing protein</fullName>
    </recommendedName>
</protein>
<feature type="domain" description="Nucleoside phosphorylase" evidence="2">
    <location>
        <begin position="9"/>
        <end position="302"/>
    </location>
</feature>
<dbReference type="AlphaFoldDB" id="A0A0D2C200"/>
<dbReference type="EMBL" id="KN847318">
    <property type="protein sequence ID" value="KIW58816.1"/>
    <property type="molecule type" value="Genomic_DNA"/>
</dbReference>
<dbReference type="Pfam" id="PF01048">
    <property type="entry name" value="PNP_UDP_1"/>
    <property type="match status" value="1"/>
</dbReference>
<reference evidence="3 4" key="1">
    <citation type="submission" date="2015-01" db="EMBL/GenBank/DDBJ databases">
        <title>The Genome Sequence of Exophiala xenobiotica CBS118157.</title>
        <authorList>
            <consortium name="The Broad Institute Genomics Platform"/>
            <person name="Cuomo C."/>
            <person name="de Hoog S."/>
            <person name="Gorbushina A."/>
            <person name="Stielow B."/>
            <person name="Teixiera M."/>
            <person name="Abouelleil A."/>
            <person name="Chapman S.B."/>
            <person name="Priest M."/>
            <person name="Young S.K."/>
            <person name="Wortman J."/>
            <person name="Nusbaum C."/>
            <person name="Birren B."/>
        </authorList>
    </citation>
    <scope>NUCLEOTIDE SEQUENCE [LARGE SCALE GENOMIC DNA]</scope>
    <source>
        <strain evidence="3 4">CBS 118157</strain>
    </source>
</reference>
<feature type="repeat" description="TPR" evidence="1">
    <location>
        <begin position="705"/>
        <end position="738"/>
    </location>
</feature>
<dbReference type="Gene3D" id="3.40.50.300">
    <property type="entry name" value="P-loop containing nucleotide triphosphate hydrolases"/>
    <property type="match status" value="1"/>
</dbReference>
<dbReference type="GeneID" id="25325220"/>
<dbReference type="Pfam" id="PF13424">
    <property type="entry name" value="TPR_12"/>
    <property type="match status" value="1"/>
</dbReference>
<name>A0A0D2C200_9EURO</name>
<accession>A0A0D2C200</accession>
<dbReference type="InterPro" id="IPR053137">
    <property type="entry name" value="NLR-like"/>
</dbReference>
<dbReference type="STRING" id="348802.A0A0D2C200"/>
<organism evidence="3 4">
    <name type="scientific">Exophiala xenobiotica</name>
    <dbReference type="NCBI Taxonomy" id="348802"/>
    <lineage>
        <taxon>Eukaryota</taxon>
        <taxon>Fungi</taxon>
        <taxon>Dikarya</taxon>
        <taxon>Ascomycota</taxon>
        <taxon>Pezizomycotina</taxon>
        <taxon>Eurotiomycetes</taxon>
        <taxon>Chaetothyriomycetidae</taxon>
        <taxon>Chaetothyriales</taxon>
        <taxon>Herpotrichiellaceae</taxon>
        <taxon>Exophiala</taxon>
    </lineage>
</organism>
<evidence type="ECO:0000256" key="1">
    <source>
        <dbReference type="PROSITE-ProRule" id="PRU00339"/>
    </source>
</evidence>
<dbReference type="HOGENOM" id="CLU_000288_125_3_1"/>
<dbReference type="InterPro" id="IPR035994">
    <property type="entry name" value="Nucleoside_phosphorylase_sf"/>
</dbReference>
<dbReference type="PANTHER" id="PTHR46082:SF6">
    <property type="entry name" value="AAA+ ATPASE DOMAIN-CONTAINING PROTEIN-RELATED"/>
    <property type="match status" value="1"/>
</dbReference>
<dbReference type="SUPFAM" id="SSF53167">
    <property type="entry name" value="Purine and uridine phosphorylases"/>
    <property type="match status" value="1"/>
</dbReference>
<dbReference type="SUPFAM" id="SSF48452">
    <property type="entry name" value="TPR-like"/>
    <property type="match status" value="1"/>
</dbReference>
<dbReference type="PRINTS" id="PR00381">
    <property type="entry name" value="KINESINLIGHT"/>
</dbReference>
<sequence>MPLSHRDHTVACICPMGVELAPVEAMLEEIHPLLPTVREQNSYTLRKLGEHNVVVAVLPVVGNNAAAVVAVQLLNDFPAIRFGLLVGIGGGVPDPEEDGDDIRLGDVVISKPTSTFGGVVQYDLGKYSTSGGFERTGTLNKPPLLLRNSVESLVAAHRRKGSQVGQYLAEMLHKNPVMEEEYAHPGAQQDQLFQADYPHPGGPNCKNCDKQRVVDRDDRRNTSPKFHYGTIGSANTVVKDAVLREELRRVLKIKCVEMEVAGLMDSFPCLVIRGICDYADSHKNKKWQPYAAATAAAYMKELLSAIAAQEVTKIPNATTVVEISQYDKGLNLYDAPDIAERLFIGRGAELEKMQKVLQPSKSADLTRKVLILGGMGGIGKTQLTLAYAVRQVANRISSPATVNQLDDDQMYTVVSNWLSEPDNNRWLLIFDNHDEPTQYQITKYYPAVAHGSIIITTRTPEDLVGEQIKIQHLTEEEDGLQILASRSGRLTISFDPGSLPLARRLDGLPLALATAGAFLKQTPVDCTTYLQRYEEVWQVSQTRVSQLPEYPSRTLYTTWSLSLAQIENEMPLAARLLAFLAYLDHQHIWYELLSGCKDSNQPSWFRELTSQKFVFIEAIHIGADDWEYMSDSRYQLFVGHAMRLVHGRFAVVADQQHSISRRLDQIDYLAQLLQGQIQLDSAQRMYLLAVAGREKALGWEHKSTLNTVHNLGSLYADLGRLEEAEQMYSRALAGFEKALGREHTSTLLTTMHTGTLLCLQGHLSMTEGMYQHTMSGLQRLLGPHHIHVLGTANNMANLYSKQHKWDEAQEMYVQVEADMSRTLGKDHYFIFGVINNHGLLCAERGEFAAARRMYEEAESGFERSLGSDHPHTRMVCYNIEQLNLSEDDLFRPN</sequence>
<keyword evidence="4" id="KW-1185">Reference proteome</keyword>
<dbReference type="SUPFAM" id="SSF52540">
    <property type="entry name" value="P-loop containing nucleoside triphosphate hydrolases"/>
    <property type="match status" value="1"/>
</dbReference>
<dbReference type="InterPro" id="IPR000845">
    <property type="entry name" value="Nucleoside_phosphorylase_d"/>
</dbReference>
<dbReference type="OrthoDB" id="4120585at2759"/>
<dbReference type="RefSeq" id="XP_013319400.1">
    <property type="nucleotide sequence ID" value="XM_013463946.1"/>
</dbReference>
<keyword evidence="1" id="KW-0802">TPR repeat</keyword>
<dbReference type="Gene3D" id="3.40.50.1580">
    <property type="entry name" value="Nucleoside phosphorylase domain"/>
    <property type="match status" value="1"/>
</dbReference>
<dbReference type="InterPro" id="IPR027417">
    <property type="entry name" value="P-loop_NTPase"/>
</dbReference>
<proteinExistence type="predicted"/>
<gene>
    <name evidence="3" type="ORF">PV05_03312</name>
</gene>
<dbReference type="GO" id="GO:0003824">
    <property type="term" value="F:catalytic activity"/>
    <property type="evidence" value="ECO:0007669"/>
    <property type="project" value="InterPro"/>
</dbReference>
<dbReference type="Gene3D" id="1.25.40.10">
    <property type="entry name" value="Tetratricopeptide repeat domain"/>
    <property type="match status" value="2"/>
</dbReference>
<dbReference type="InterPro" id="IPR011990">
    <property type="entry name" value="TPR-like_helical_dom_sf"/>
</dbReference>
<evidence type="ECO:0000313" key="4">
    <source>
        <dbReference type="Proteomes" id="UP000054342"/>
    </source>
</evidence>
<dbReference type="Proteomes" id="UP000054342">
    <property type="component" value="Unassembled WGS sequence"/>
</dbReference>
<evidence type="ECO:0000313" key="3">
    <source>
        <dbReference type="EMBL" id="KIW58816.1"/>
    </source>
</evidence>
<dbReference type="PANTHER" id="PTHR46082">
    <property type="entry name" value="ATP/GTP-BINDING PROTEIN-RELATED"/>
    <property type="match status" value="1"/>
</dbReference>
<dbReference type="GO" id="GO:0009116">
    <property type="term" value="P:nucleoside metabolic process"/>
    <property type="evidence" value="ECO:0007669"/>
    <property type="project" value="InterPro"/>
</dbReference>
<dbReference type="InterPro" id="IPR019734">
    <property type="entry name" value="TPR_rpt"/>
</dbReference>